<reference evidence="2 3" key="1">
    <citation type="submission" date="2018-06" db="EMBL/GenBank/DDBJ databases">
        <title>ACT-28, a chromosomally-encoded AmpC with carbapenemase activity from Enterobacter kobei.</title>
        <authorList>
            <person name="Jousset A.B."/>
            <person name="Oueslati S."/>
            <person name="Bernabeu S."/>
            <person name="Takissian J."/>
            <person name="Creton E."/>
            <person name="Vogel A."/>
            <person name="Cotellon G."/>
            <person name="Bonnin R.A."/>
            <person name="Dortet L."/>
            <person name="Naas T."/>
        </authorList>
    </citation>
    <scope>NUCLEOTIDE SEQUENCE [LARGE SCALE GENOMIC DNA]</scope>
    <source>
        <strain evidence="2 3">99B3</strain>
    </source>
</reference>
<name>A0A330GE64_ENTCL</name>
<sequence>MNIMRTAAFLAAVISGHVIAADSVNVSVTGNIVASPCIFNGGNSRLDVNLGNIQATNMVTPGSLSDPVAFDLLFTLCPVGTRSVTATFSGTPDPVAGAGYYKNSGTAENVAIAMMAMGSDVPLGTGSSLTQNIAADRTATLPMQARVKSVAGGATPGTISAAVVLTLQYN</sequence>
<protein>
    <submittedName>
        <fullName evidence="2">Type 1 fimbrial protein</fullName>
    </submittedName>
</protein>
<feature type="chain" id="PRO_5016457671" evidence="1">
    <location>
        <begin position="21"/>
        <end position="170"/>
    </location>
</feature>
<dbReference type="SUPFAM" id="SSF49401">
    <property type="entry name" value="Bacterial adhesins"/>
    <property type="match status" value="1"/>
</dbReference>
<dbReference type="EMBL" id="QMDH01000015">
    <property type="protein sequence ID" value="RAZ68166.1"/>
    <property type="molecule type" value="Genomic_DNA"/>
</dbReference>
<gene>
    <name evidence="2" type="ORF">DP202_10370</name>
</gene>
<dbReference type="GO" id="GO:0043709">
    <property type="term" value="P:cell adhesion involved in single-species biofilm formation"/>
    <property type="evidence" value="ECO:0007669"/>
    <property type="project" value="TreeGrafter"/>
</dbReference>
<evidence type="ECO:0000256" key="1">
    <source>
        <dbReference type="SAM" id="SignalP"/>
    </source>
</evidence>
<evidence type="ECO:0000313" key="3">
    <source>
        <dbReference type="Proteomes" id="UP000251576"/>
    </source>
</evidence>
<dbReference type="RefSeq" id="WP_112780714.1">
    <property type="nucleotide sequence ID" value="NZ_CABMNQ010000015.1"/>
</dbReference>
<evidence type="ECO:0000313" key="2">
    <source>
        <dbReference type="EMBL" id="RAZ68166.1"/>
    </source>
</evidence>
<comment type="caution">
    <text evidence="2">The sequence shown here is derived from an EMBL/GenBank/DDBJ whole genome shotgun (WGS) entry which is preliminary data.</text>
</comment>
<dbReference type="PANTHER" id="PTHR33420:SF27">
    <property type="entry name" value="PROTEIN FIMG"/>
    <property type="match status" value="1"/>
</dbReference>
<proteinExistence type="predicted"/>
<dbReference type="PANTHER" id="PTHR33420">
    <property type="entry name" value="FIMBRIAL SUBUNIT ELFA-RELATED"/>
    <property type="match status" value="1"/>
</dbReference>
<accession>A0A330GE64</accession>
<keyword evidence="1" id="KW-0732">Signal</keyword>
<feature type="signal peptide" evidence="1">
    <location>
        <begin position="1"/>
        <end position="20"/>
    </location>
</feature>
<dbReference type="Gene3D" id="2.60.40.1090">
    <property type="entry name" value="Fimbrial-type adhesion domain"/>
    <property type="match status" value="1"/>
</dbReference>
<dbReference type="GO" id="GO:0009289">
    <property type="term" value="C:pilus"/>
    <property type="evidence" value="ECO:0007669"/>
    <property type="project" value="InterPro"/>
</dbReference>
<dbReference type="InterPro" id="IPR036937">
    <property type="entry name" value="Adhesion_dom_fimbrial_sf"/>
</dbReference>
<dbReference type="Proteomes" id="UP000251576">
    <property type="component" value="Unassembled WGS sequence"/>
</dbReference>
<dbReference type="AlphaFoldDB" id="A0A330GE64"/>
<dbReference type="InterPro" id="IPR008966">
    <property type="entry name" value="Adhesion_dom_sf"/>
</dbReference>
<organism evidence="2 3">
    <name type="scientific">Enterobacter cloacae</name>
    <dbReference type="NCBI Taxonomy" id="550"/>
    <lineage>
        <taxon>Bacteria</taxon>
        <taxon>Pseudomonadati</taxon>
        <taxon>Pseudomonadota</taxon>
        <taxon>Gammaproteobacteria</taxon>
        <taxon>Enterobacterales</taxon>
        <taxon>Enterobacteriaceae</taxon>
        <taxon>Enterobacter</taxon>
        <taxon>Enterobacter cloacae complex</taxon>
    </lineage>
</organism>
<dbReference type="InterPro" id="IPR050263">
    <property type="entry name" value="Bact_Fimbrial_Adh_Pro"/>
</dbReference>